<dbReference type="PROSITE" id="PS51257">
    <property type="entry name" value="PROKAR_LIPOPROTEIN"/>
    <property type="match status" value="1"/>
</dbReference>
<dbReference type="AlphaFoldDB" id="A0A7S1IAC0"/>
<name>A0A7S1IAC0_9EUGL</name>
<protein>
    <submittedName>
        <fullName evidence="1">Uncharacterized protein</fullName>
    </submittedName>
</protein>
<accession>A0A7S1IAC0</accession>
<dbReference type="EMBL" id="HBGA01047179">
    <property type="protein sequence ID" value="CAD9006217.1"/>
    <property type="molecule type" value="Transcribed_RNA"/>
</dbReference>
<sequence>MRKPQTIWRASTVNLHKQPDRWLPAVFVTTALLSCWKGGYWLQHKVDDLHALGSKKGASPENLLILLNPYQLLSKLACRKLISVVVHFSACIQVMGTRG</sequence>
<gene>
    <name evidence="1" type="ORF">EGYM00392_LOCUS17307</name>
</gene>
<organism evidence="1">
    <name type="scientific">Eutreptiella gymnastica</name>
    <dbReference type="NCBI Taxonomy" id="73025"/>
    <lineage>
        <taxon>Eukaryota</taxon>
        <taxon>Discoba</taxon>
        <taxon>Euglenozoa</taxon>
        <taxon>Euglenida</taxon>
        <taxon>Spirocuta</taxon>
        <taxon>Euglenophyceae</taxon>
        <taxon>Eutreptiales</taxon>
        <taxon>Eutreptiaceae</taxon>
        <taxon>Eutreptiella</taxon>
    </lineage>
</organism>
<evidence type="ECO:0000313" key="1">
    <source>
        <dbReference type="EMBL" id="CAD9006217.1"/>
    </source>
</evidence>
<proteinExistence type="predicted"/>
<reference evidence="1" key="1">
    <citation type="submission" date="2021-01" db="EMBL/GenBank/DDBJ databases">
        <authorList>
            <person name="Corre E."/>
            <person name="Pelletier E."/>
            <person name="Niang G."/>
            <person name="Scheremetjew M."/>
            <person name="Finn R."/>
            <person name="Kale V."/>
            <person name="Holt S."/>
            <person name="Cochrane G."/>
            <person name="Meng A."/>
            <person name="Brown T."/>
            <person name="Cohen L."/>
        </authorList>
    </citation>
    <scope>NUCLEOTIDE SEQUENCE</scope>
    <source>
        <strain evidence="1">NIES-381</strain>
    </source>
</reference>